<dbReference type="InterPro" id="IPR013786">
    <property type="entry name" value="AcylCoA_DH/ox_N"/>
</dbReference>
<evidence type="ECO:0000256" key="2">
    <source>
        <dbReference type="ARBA" id="ARBA00009347"/>
    </source>
</evidence>
<evidence type="ECO:0000259" key="9">
    <source>
        <dbReference type="Pfam" id="PF02771"/>
    </source>
</evidence>
<evidence type="ECO:0000259" key="8">
    <source>
        <dbReference type="Pfam" id="PF02770"/>
    </source>
</evidence>
<evidence type="ECO:0000256" key="3">
    <source>
        <dbReference type="ARBA" id="ARBA00022630"/>
    </source>
</evidence>
<dbReference type="Gene3D" id="1.20.140.10">
    <property type="entry name" value="Butyryl-CoA Dehydrogenase, subunit A, domain 3"/>
    <property type="match status" value="1"/>
</dbReference>
<comment type="caution">
    <text evidence="10">The sequence shown here is derived from an EMBL/GenBank/DDBJ whole genome shotgun (WGS) entry which is preliminary data.</text>
</comment>
<organism evidence="10">
    <name type="scientific">Thermomicrobium roseum</name>
    <dbReference type="NCBI Taxonomy" id="500"/>
    <lineage>
        <taxon>Bacteria</taxon>
        <taxon>Pseudomonadati</taxon>
        <taxon>Thermomicrobiota</taxon>
        <taxon>Thermomicrobia</taxon>
        <taxon>Thermomicrobiales</taxon>
        <taxon>Thermomicrobiaceae</taxon>
        <taxon>Thermomicrobium</taxon>
    </lineage>
</organism>
<dbReference type="SUPFAM" id="SSF47203">
    <property type="entry name" value="Acyl-CoA dehydrogenase C-terminal domain-like"/>
    <property type="match status" value="1"/>
</dbReference>
<dbReference type="Pfam" id="PF00441">
    <property type="entry name" value="Acyl-CoA_dh_1"/>
    <property type="match status" value="1"/>
</dbReference>
<evidence type="ECO:0000256" key="1">
    <source>
        <dbReference type="ARBA" id="ARBA00001974"/>
    </source>
</evidence>
<evidence type="ECO:0000259" key="7">
    <source>
        <dbReference type="Pfam" id="PF00441"/>
    </source>
</evidence>
<evidence type="ECO:0000313" key="10">
    <source>
        <dbReference type="EMBL" id="HEF65810.1"/>
    </source>
</evidence>
<feature type="domain" description="Acyl-CoA oxidase/dehydrogenase middle" evidence="8">
    <location>
        <begin position="140"/>
        <end position="235"/>
    </location>
</feature>
<dbReference type="SUPFAM" id="SSF56645">
    <property type="entry name" value="Acyl-CoA dehydrogenase NM domain-like"/>
    <property type="match status" value="1"/>
</dbReference>
<dbReference type="InterPro" id="IPR009100">
    <property type="entry name" value="AcylCoA_DH/oxidase_NM_dom_sf"/>
</dbReference>
<dbReference type="Pfam" id="PF02771">
    <property type="entry name" value="Acyl-CoA_dh_N"/>
    <property type="match status" value="1"/>
</dbReference>
<dbReference type="InterPro" id="IPR009075">
    <property type="entry name" value="AcylCo_DH/oxidase_C"/>
</dbReference>
<dbReference type="Pfam" id="PF02770">
    <property type="entry name" value="Acyl-CoA_dh_M"/>
    <property type="match status" value="1"/>
</dbReference>
<dbReference type="InterPro" id="IPR037069">
    <property type="entry name" value="AcylCoA_DH/ox_N_sf"/>
</dbReference>
<dbReference type="FunFam" id="1.20.140.10:FF:000001">
    <property type="entry name" value="Acyl-CoA dehydrogenase"/>
    <property type="match status" value="1"/>
</dbReference>
<evidence type="ECO:0000256" key="4">
    <source>
        <dbReference type="ARBA" id="ARBA00022827"/>
    </source>
</evidence>
<feature type="domain" description="Acyl-CoA dehydrogenase/oxidase C-terminal" evidence="7">
    <location>
        <begin position="249"/>
        <end position="395"/>
    </location>
</feature>
<keyword evidence="4 6" id="KW-0274">FAD</keyword>
<evidence type="ECO:0000256" key="5">
    <source>
        <dbReference type="ARBA" id="ARBA00023002"/>
    </source>
</evidence>
<comment type="similarity">
    <text evidence="2 6">Belongs to the acyl-CoA dehydrogenase family.</text>
</comment>
<gene>
    <name evidence="10" type="ORF">ENP47_09470</name>
</gene>
<proteinExistence type="inferred from homology"/>
<protein>
    <submittedName>
        <fullName evidence="10">Acyl-CoA dehydrogenase</fullName>
    </submittedName>
</protein>
<keyword evidence="3 6" id="KW-0285">Flavoprotein</keyword>
<dbReference type="InterPro" id="IPR006091">
    <property type="entry name" value="Acyl-CoA_Oxase/DH_mid-dom"/>
</dbReference>
<dbReference type="FunFam" id="2.40.110.10:FF:000002">
    <property type="entry name" value="Acyl-CoA dehydrogenase fadE12"/>
    <property type="match status" value="1"/>
</dbReference>
<accession>A0A7C1XPH0</accession>
<dbReference type="Gene3D" id="2.40.110.10">
    <property type="entry name" value="Butyryl-CoA Dehydrogenase, subunit A, domain 2"/>
    <property type="match status" value="1"/>
</dbReference>
<dbReference type="InterPro" id="IPR046373">
    <property type="entry name" value="Acyl-CoA_Oxase/DH_mid-dom_sf"/>
</dbReference>
<keyword evidence="5 6" id="KW-0560">Oxidoreductase</keyword>
<dbReference type="Gene3D" id="1.10.540.10">
    <property type="entry name" value="Acyl-CoA dehydrogenase/oxidase, N-terminal domain"/>
    <property type="match status" value="1"/>
</dbReference>
<dbReference type="PANTHER" id="PTHR43884">
    <property type="entry name" value="ACYL-COA DEHYDROGENASE"/>
    <property type="match status" value="1"/>
</dbReference>
<name>A0A7C1XPH0_THERO</name>
<dbReference type="AlphaFoldDB" id="A0A7C1XPH0"/>
<evidence type="ECO:0000256" key="6">
    <source>
        <dbReference type="RuleBase" id="RU362125"/>
    </source>
</evidence>
<dbReference type="GO" id="GO:0050660">
    <property type="term" value="F:flavin adenine dinucleotide binding"/>
    <property type="evidence" value="ECO:0007669"/>
    <property type="project" value="InterPro"/>
</dbReference>
<dbReference type="EMBL" id="DSJL01000011">
    <property type="protein sequence ID" value="HEF65810.1"/>
    <property type="molecule type" value="Genomic_DNA"/>
</dbReference>
<dbReference type="PANTHER" id="PTHR43884:SF40">
    <property type="entry name" value="ACYL-COA DEHYDROGENASE"/>
    <property type="match status" value="1"/>
</dbReference>
<dbReference type="GO" id="GO:0003995">
    <property type="term" value="F:acyl-CoA dehydrogenase activity"/>
    <property type="evidence" value="ECO:0007669"/>
    <property type="project" value="TreeGrafter"/>
</dbReference>
<comment type="cofactor">
    <cofactor evidence="1 6">
        <name>FAD</name>
        <dbReference type="ChEBI" id="CHEBI:57692"/>
    </cofactor>
</comment>
<dbReference type="InterPro" id="IPR036250">
    <property type="entry name" value="AcylCo_DH-like_C"/>
</dbReference>
<feature type="domain" description="Acyl-CoA dehydrogenase/oxidase N-terminal" evidence="9">
    <location>
        <begin position="25"/>
        <end position="135"/>
    </location>
</feature>
<reference evidence="10" key="1">
    <citation type="journal article" date="2020" name="mSystems">
        <title>Genome- and Community-Level Interaction Insights into Carbon Utilization and Element Cycling Functions of Hydrothermarchaeota in Hydrothermal Sediment.</title>
        <authorList>
            <person name="Zhou Z."/>
            <person name="Liu Y."/>
            <person name="Xu W."/>
            <person name="Pan J."/>
            <person name="Luo Z.H."/>
            <person name="Li M."/>
        </authorList>
    </citation>
    <scope>NUCLEOTIDE SEQUENCE [LARGE SCALE GENOMIC DNA]</scope>
    <source>
        <strain evidence="10">SpSt-222</strain>
    </source>
</reference>
<sequence>MGRGWARRGSAPWIGRCAMEGVRPEVLEFVEETKRYVYEELMPLEDEIERTDYLPPEVIADVAKRGYFGMTIPKEYGGLGFNLLETCLVLEQIHKAPLAIGYVVDLNNGIGSLAILHGGTEEQKREYLPRLARGEIIGVFAMSEPGVGSDGQGITTRAERRNGQWVLNGVKYWITWAERGDVFTVAAATDPGKGAHGGITVFLVPKGTPGMRVERRQKMMGNAGIDESILVFEDCVIPDENVLGEVGWGFRLLMRTLDEGRTKCCALAIAYAERAWELAQAYVKRRRAFGQLLADFQGIQWMLADAATKIWLSRLAMYEAARKIDRGEFAAKEAAMAKFFSTEACQEVVDAAVQIFGARGYCRDYPLERIYRNYRSLRIVEGTSEVQRRIIWKQMSKLYDPERAPDERAREHAIRVERMLERALLPDRPYLDWGYRYLDELAADD</sequence>